<dbReference type="PANTHER" id="PTHR12001">
    <property type="entry name" value="GERANYLGERANYL PYROPHOSPHATE SYNTHASE"/>
    <property type="match status" value="1"/>
</dbReference>
<accession>A0A1H5F5K1</accession>
<evidence type="ECO:0000313" key="7">
    <source>
        <dbReference type="EMBL" id="SED98685.1"/>
    </source>
</evidence>
<sequence length="387" mass="41504">MTSTKQSHNPLHAETMSENNCGHATGRAYAPVNGCMVCEAVSDWGTLKDQVQATLDEYFQDQEQRARNYSAAFGDLWAKMALTTKGGKWMRPRLVYVTYSAFGGSDTRACGEMAAAFEVLHAALLVHDDVIDRDFIRRGAATIGAGYRDMAANLGRDLPDAEHAGFSASIIAGDLLLTGALRLATSASRGHPHSVTILETMHEAIFAAAAGELDDLLFSLGDGNAQLPEVLKMERLKTAVYSFEMPLRAGALLAGQTLETADALAAVGRDIGIAYQVIDDVLGTFGDAAETGKSIDSDLREGKRTILTTFAAEAEEFTAVLQSFRGGRVDADAIRDVLRQLGAEKFAVGLAQSLVSDALDRAQELALPASLYAELSDICEYVLTRRS</sequence>
<reference evidence="7 8" key="1">
    <citation type="submission" date="2016-10" db="EMBL/GenBank/DDBJ databases">
        <authorList>
            <person name="de Groot N.N."/>
        </authorList>
    </citation>
    <scope>NUCLEOTIDE SEQUENCE [LARGE SCALE GENOMIC DNA]</scope>
    <source>
        <strain evidence="7 8">DSM 22274</strain>
    </source>
</reference>
<dbReference type="GO" id="GO:0046872">
    <property type="term" value="F:metal ion binding"/>
    <property type="evidence" value="ECO:0007669"/>
    <property type="project" value="UniProtKB-KW"/>
</dbReference>
<dbReference type="SFLD" id="SFLDS00005">
    <property type="entry name" value="Isoprenoid_Synthase_Type_I"/>
    <property type="match status" value="1"/>
</dbReference>
<keyword evidence="5" id="KW-0460">Magnesium</keyword>
<keyword evidence="3 6" id="KW-0808">Transferase</keyword>
<evidence type="ECO:0000256" key="1">
    <source>
        <dbReference type="ARBA" id="ARBA00001946"/>
    </source>
</evidence>
<dbReference type="AlphaFoldDB" id="A0A1H5F5K1"/>
<dbReference type="InterPro" id="IPR000092">
    <property type="entry name" value="Polyprenyl_synt"/>
</dbReference>
<dbReference type="SUPFAM" id="SSF48576">
    <property type="entry name" value="Terpenoid synthases"/>
    <property type="match status" value="1"/>
</dbReference>
<dbReference type="PANTHER" id="PTHR12001:SF85">
    <property type="entry name" value="SHORT CHAIN ISOPRENYL DIPHOSPHATE SYNTHASE"/>
    <property type="match status" value="1"/>
</dbReference>
<comment type="cofactor">
    <cofactor evidence="1">
        <name>Mg(2+)</name>
        <dbReference type="ChEBI" id="CHEBI:18420"/>
    </cofactor>
</comment>
<dbReference type="Proteomes" id="UP000182725">
    <property type="component" value="Unassembled WGS sequence"/>
</dbReference>
<comment type="similarity">
    <text evidence="2 6">Belongs to the FPP/GGPP synthase family.</text>
</comment>
<dbReference type="InterPro" id="IPR008949">
    <property type="entry name" value="Isoprenoid_synthase_dom_sf"/>
</dbReference>
<evidence type="ECO:0000256" key="6">
    <source>
        <dbReference type="RuleBase" id="RU004466"/>
    </source>
</evidence>
<dbReference type="EMBL" id="FNTV01000001">
    <property type="protein sequence ID" value="SED98685.1"/>
    <property type="molecule type" value="Genomic_DNA"/>
</dbReference>
<dbReference type="CDD" id="cd00685">
    <property type="entry name" value="Trans_IPPS_HT"/>
    <property type="match status" value="1"/>
</dbReference>
<evidence type="ECO:0000256" key="4">
    <source>
        <dbReference type="ARBA" id="ARBA00022723"/>
    </source>
</evidence>
<evidence type="ECO:0000256" key="5">
    <source>
        <dbReference type="ARBA" id="ARBA00022842"/>
    </source>
</evidence>
<gene>
    <name evidence="7" type="ORF">SAMN04489740_0426</name>
</gene>
<evidence type="ECO:0000313" key="8">
    <source>
        <dbReference type="Proteomes" id="UP000182725"/>
    </source>
</evidence>
<evidence type="ECO:0000256" key="3">
    <source>
        <dbReference type="ARBA" id="ARBA00022679"/>
    </source>
</evidence>
<dbReference type="GO" id="GO:0004659">
    <property type="term" value="F:prenyltransferase activity"/>
    <property type="evidence" value="ECO:0007669"/>
    <property type="project" value="InterPro"/>
</dbReference>
<protein>
    <submittedName>
        <fullName evidence="7">Geranylgeranyl diphosphate synthase, type II</fullName>
    </submittedName>
</protein>
<dbReference type="GO" id="GO:0008299">
    <property type="term" value="P:isoprenoid biosynthetic process"/>
    <property type="evidence" value="ECO:0007669"/>
    <property type="project" value="InterPro"/>
</dbReference>
<dbReference type="Gene3D" id="1.10.600.10">
    <property type="entry name" value="Farnesyl Diphosphate Synthase"/>
    <property type="match status" value="1"/>
</dbReference>
<evidence type="ECO:0000256" key="2">
    <source>
        <dbReference type="ARBA" id="ARBA00006706"/>
    </source>
</evidence>
<dbReference type="PROSITE" id="PS00444">
    <property type="entry name" value="POLYPRENYL_SYNTHASE_2"/>
    <property type="match status" value="1"/>
</dbReference>
<name>A0A1H5F5K1_9MICC</name>
<keyword evidence="4" id="KW-0479">Metal-binding</keyword>
<dbReference type="InterPro" id="IPR033749">
    <property type="entry name" value="Polyprenyl_synt_CS"/>
</dbReference>
<dbReference type="PROSITE" id="PS00723">
    <property type="entry name" value="POLYPRENYL_SYNTHASE_1"/>
    <property type="match status" value="1"/>
</dbReference>
<proteinExistence type="inferred from homology"/>
<dbReference type="Pfam" id="PF00348">
    <property type="entry name" value="polyprenyl_synt"/>
    <property type="match status" value="1"/>
</dbReference>
<organism evidence="7 8">
    <name type="scientific">Arthrobacter alpinus</name>
    <dbReference type="NCBI Taxonomy" id="656366"/>
    <lineage>
        <taxon>Bacteria</taxon>
        <taxon>Bacillati</taxon>
        <taxon>Actinomycetota</taxon>
        <taxon>Actinomycetes</taxon>
        <taxon>Micrococcales</taxon>
        <taxon>Micrococcaceae</taxon>
        <taxon>Arthrobacter</taxon>
    </lineage>
</organism>